<reference evidence="1" key="1">
    <citation type="submission" date="2014-09" db="EMBL/GenBank/DDBJ databases">
        <authorList>
            <person name="Magalhaes I.L.F."/>
            <person name="Oliveira U."/>
            <person name="Santos F.R."/>
            <person name="Vidigal T.H.D.A."/>
            <person name="Brescovit A.D."/>
            <person name="Santos A.J."/>
        </authorList>
    </citation>
    <scope>NUCLEOTIDE SEQUENCE</scope>
    <source>
        <tissue evidence="1">Shoot tissue taken approximately 20 cm above the soil surface</tissue>
    </source>
</reference>
<dbReference type="EMBL" id="GBRH01233655">
    <property type="protein sequence ID" value="JAD64240.1"/>
    <property type="molecule type" value="Transcribed_RNA"/>
</dbReference>
<organism evidence="1">
    <name type="scientific">Arundo donax</name>
    <name type="common">Giant reed</name>
    <name type="synonym">Donax arundinaceus</name>
    <dbReference type="NCBI Taxonomy" id="35708"/>
    <lineage>
        <taxon>Eukaryota</taxon>
        <taxon>Viridiplantae</taxon>
        <taxon>Streptophyta</taxon>
        <taxon>Embryophyta</taxon>
        <taxon>Tracheophyta</taxon>
        <taxon>Spermatophyta</taxon>
        <taxon>Magnoliopsida</taxon>
        <taxon>Liliopsida</taxon>
        <taxon>Poales</taxon>
        <taxon>Poaceae</taxon>
        <taxon>PACMAD clade</taxon>
        <taxon>Arundinoideae</taxon>
        <taxon>Arundineae</taxon>
        <taxon>Arundo</taxon>
    </lineage>
</organism>
<name>A0A0A9BSU7_ARUDO</name>
<proteinExistence type="predicted"/>
<evidence type="ECO:0000313" key="1">
    <source>
        <dbReference type="EMBL" id="JAD64240.1"/>
    </source>
</evidence>
<sequence>MILHDAELKKKRDFFPWLRLTLRSPSLSADHHKVVIASLIIPSFRNSYMKKTCFGFLGCHH</sequence>
<accession>A0A0A9BSU7</accession>
<dbReference type="AlphaFoldDB" id="A0A0A9BSU7"/>
<protein>
    <submittedName>
        <fullName evidence="1">Uncharacterized protein</fullName>
    </submittedName>
</protein>
<reference evidence="1" key="2">
    <citation type="journal article" date="2015" name="Data Brief">
        <title>Shoot transcriptome of the giant reed, Arundo donax.</title>
        <authorList>
            <person name="Barrero R.A."/>
            <person name="Guerrero F.D."/>
            <person name="Moolhuijzen P."/>
            <person name="Goolsby J.A."/>
            <person name="Tidwell J."/>
            <person name="Bellgard S.E."/>
            <person name="Bellgard M.I."/>
        </authorList>
    </citation>
    <scope>NUCLEOTIDE SEQUENCE</scope>
    <source>
        <tissue evidence="1">Shoot tissue taken approximately 20 cm above the soil surface</tissue>
    </source>
</reference>